<dbReference type="SUPFAM" id="SSF47473">
    <property type="entry name" value="EF-hand"/>
    <property type="match status" value="1"/>
</dbReference>
<dbReference type="PROSITE" id="PS00018">
    <property type="entry name" value="EF_HAND_1"/>
    <property type="match status" value="2"/>
</dbReference>
<proteinExistence type="predicted"/>
<reference evidence="3 4" key="1">
    <citation type="submission" date="2019-12" db="EMBL/GenBank/DDBJ databases">
        <authorList>
            <person name="Scholz U."/>
            <person name="Mascher M."/>
            <person name="Fiebig A."/>
        </authorList>
    </citation>
    <scope>NUCLEOTIDE SEQUENCE</scope>
</reference>
<sequence>MFHLLDTNGDGRISIEELTDVMKGLGATGDDAQELMQLLDANGDGSLSSNEFDSFQRQVKFKVCSK</sequence>
<accession>A0A7I8J1C8</accession>
<keyword evidence="1" id="KW-0106">Calcium</keyword>
<dbReference type="AlphaFoldDB" id="A0A7I8J1C8"/>
<dbReference type="SMART" id="SM00054">
    <property type="entry name" value="EFh"/>
    <property type="match status" value="2"/>
</dbReference>
<name>A0A7I8J1C8_SPIIN</name>
<organism evidence="3">
    <name type="scientific">Spirodela intermedia</name>
    <name type="common">Intermediate duckweed</name>
    <dbReference type="NCBI Taxonomy" id="51605"/>
    <lineage>
        <taxon>Eukaryota</taxon>
        <taxon>Viridiplantae</taxon>
        <taxon>Streptophyta</taxon>
        <taxon>Embryophyta</taxon>
        <taxon>Tracheophyta</taxon>
        <taxon>Spermatophyta</taxon>
        <taxon>Magnoliopsida</taxon>
        <taxon>Liliopsida</taxon>
        <taxon>Araceae</taxon>
        <taxon>Lemnoideae</taxon>
        <taxon>Spirodela</taxon>
    </lineage>
</organism>
<protein>
    <recommendedName>
        <fullName evidence="2">EF-hand domain-containing protein</fullName>
    </recommendedName>
</protein>
<dbReference type="PROSITE" id="PS50222">
    <property type="entry name" value="EF_HAND_2"/>
    <property type="match status" value="2"/>
</dbReference>
<dbReference type="Proteomes" id="UP001189122">
    <property type="component" value="Unassembled WGS sequence"/>
</dbReference>
<dbReference type="CDD" id="cd00051">
    <property type="entry name" value="EFh"/>
    <property type="match status" value="1"/>
</dbReference>
<dbReference type="InterPro" id="IPR002048">
    <property type="entry name" value="EF_hand_dom"/>
</dbReference>
<dbReference type="InterPro" id="IPR011992">
    <property type="entry name" value="EF-hand-dom_pair"/>
</dbReference>
<dbReference type="EMBL" id="LR743594">
    <property type="protein sequence ID" value="CAA2624115.1"/>
    <property type="molecule type" value="Genomic_DNA"/>
</dbReference>
<keyword evidence="4" id="KW-1185">Reference proteome</keyword>
<feature type="domain" description="EF-hand" evidence="2">
    <location>
        <begin position="1"/>
        <end position="28"/>
    </location>
</feature>
<feature type="domain" description="EF-hand" evidence="2">
    <location>
        <begin position="30"/>
        <end position="62"/>
    </location>
</feature>
<evidence type="ECO:0000313" key="4">
    <source>
        <dbReference type="Proteomes" id="UP001189122"/>
    </source>
</evidence>
<gene>
    <name evidence="3" type="ORF">SI7747_07009998</name>
</gene>
<evidence type="ECO:0000256" key="1">
    <source>
        <dbReference type="ARBA" id="ARBA00022837"/>
    </source>
</evidence>
<dbReference type="Gene3D" id="1.10.238.10">
    <property type="entry name" value="EF-hand"/>
    <property type="match status" value="1"/>
</dbReference>
<evidence type="ECO:0000313" key="3">
    <source>
        <dbReference type="EMBL" id="CAA2624115.1"/>
    </source>
</evidence>
<evidence type="ECO:0000259" key="2">
    <source>
        <dbReference type="PROSITE" id="PS50222"/>
    </source>
</evidence>
<dbReference type="InterPro" id="IPR018247">
    <property type="entry name" value="EF_Hand_1_Ca_BS"/>
</dbReference>
<dbReference type="Pfam" id="PF13499">
    <property type="entry name" value="EF-hand_7"/>
    <property type="match status" value="1"/>
</dbReference>
<dbReference type="EMBL" id="CACRZD030000007">
    <property type="protein sequence ID" value="CAA6663613.1"/>
    <property type="molecule type" value="Genomic_DNA"/>
</dbReference>
<dbReference type="GO" id="GO:0005509">
    <property type="term" value="F:calcium ion binding"/>
    <property type="evidence" value="ECO:0007669"/>
    <property type="project" value="InterPro"/>
</dbReference>